<comment type="caution">
    <text evidence="2">The sequence shown here is derived from an EMBL/GenBank/DDBJ whole genome shotgun (WGS) entry which is preliminary data.</text>
</comment>
<reference evidence="2 3" key="1">
    <citation type="journal article" date="2024" name="Ann. Entomol. Soc. Am.">
        <title>Genomic analyses of the southern and eastern yellowjacket wasps (Hymenoptera: Vespidae) reveal evolutionary signatures of social life.</title>
        <authorList>
            <person name="Catto M.A."/>
            <person name="Caine P.B."/>
            <person name="Orr S.E."/>
            <person name="Hunt B.G."/>
            <person name="Goodisman M.A.D."/>
        </authorList>
    </citation>
    <scope>NUCLEOTIDE SEQUENCE [LARGE SCALE GENOMIC DNA]</scope>
    <source>
        <strain evidence="2">233</strain>
        <tissue evidence="2">Head and thorax</tissue>
    </source>
</reference>
<evidence type="ECO:0008006" key="4">
    <source>
        <dbReference type="Google" id="ProtNLM"/>
    </source>
</evidence>
<keyword evidence="1" id="KW-0732">Signal</keyword>
<organism evidence="2 3">
    <name type="scientific">Vespula squamosa</name>
    <name type="common">Southern yellow jacket</name>
    <name type="synonym">Wasp</name>
    <dbReference type="NCBI Taxonomy" id="30214"/>
    <lineage>
        <taxon>Eukaryota</taxon>
        <taxon>Metazoa</taxon>
        <taxon>Ecdysozoa</taxon>
        <taxon>Arthropoda</taxon>
        <taxon>Hexapoda</taxon>
        <taxon>Insecta</taxon>
        <taxon>Pterygota</taxon>
        <taxon>Neoptera</taxon>
        <taxon>Endopterygota</taxon>
        <taxon>Hymenoptera</taxon>
        <taxon>Apocrita</taxon>
        <taxon>Aculeata</taxon>
        <taxon>Vespoidea</taxon>
        <taxon>Vespidae</taxon>
        <taxon>Vespinae</taxon>
        <taxon>Vespula</taxon>
    </lineage>
</organism>
<sequence>MSAREWTSFRPISRRIVTAACWILVALCVSEKEDTFAIYSLSRSSTLSERRRNNDDVTYAVIRVEKSNSQLPRSAKRCD</sequence>
<accession>A0ABD1ZXY0</accession>
<feature type="chain" id="PRO_5044886832" description="Secreted protein" evidence="1">
    <location>
        <begin position="29"/>
        <end position="79"/>
    </location>
</feature>
<dbReference type="AlphaFoldDB" id="A0ABD1ZXY0"/>
<dbReference type="EMBL" id="JAUDFV010000161">
    <property type="protein sequence ID" value="KAL2713031.1"/>
    <property type="molecule type" value="Genomic_DNA"/>
</dbReference>
<evidence type="ECO:0000313" key="2">
    <source>
        <dbReference type="EMBL" id="KAL2713031.1"/>
    </source>
</evidence>
<feature type="signal peptide" evidence="1">
    <location>
        <begin position="1"/>
        <end position="28"/>
    </location>
</feature>
<keyword evidence="3" id="KW-1185">Reference proteome</keyword>
<proteinExistence type="predicted"/>
<protein>
    <recommendedName>
        <fullName evidence="4">Secreted protein</fullName>
    </recommendedName>
</protein>
<name>A0ABD1ZXY0_VESSQ</name>
<evidence type="ECO:0000256" key="1">
    <source>
        <dbReference type="SAM" id="SignalP"/>
    </source>
</evidence>
<evidence type="ECO:0000313" key="3">
    <source>
        <dbReference type="Proteomes" id="UP001607302"/>
    </source>
</evidence>
<dbReference type="Proteomes" id="UP001607302">
    <property type="component" value="Unassembled WGS sequence"/>
</dbReference>
<gene>
    <name evidence="2" type="ORF">V1478_017224</name>
</gene>